<dbReference type="Pfam" id="PF13466">
    <property type="entry name" value="STAS_2"/>
    <property type="match status" value="1"/>
</dbReference>
<dbReference type="EMBL" id="QGGR01000013">
    <property type="protein sequence ID" value="PWK43382.1"/>
    <property type="molecule type" value="Genomic_DNA"/>
</dbReference>
<dbReference type="SUPFAM" id="SSF52091">
    <property type="entry name" value="SpoIIaa-like"/>
    <property type="match status" value="1"/>
</dbReference>
<comment type="caution">
    <text evidence="4">The sequence shown here is derived from an EMBL/GenBank/DDBJ whole genome shotgun (WGS) entry which is preliminary data.</text>
</comment>
<dbReference type="PANTHER" id="PTHR33495">
    <property type="entry name" value="ANTI-SIGMA FACTOR ANTAGONIST TM_1081-RELATED-RELATED"/>
    <property type="match status" value="1"/>
</dbReference>
<accession>A0A316FSW3</accession>
<reference evidence="4 5" key="1">
    <citation type="submission" date="2018-05" db="EMBL/GenBank/DDBJ databases">
        <title>Genomic Encyclopedia of Archaeal and Bacterial Type Strains, Phase II (KMG-II): from individual species to whole genera.</title>
        <authorList>
            <person name="Goeker M."/>
        </authorList>
    </citation>
    <scope>NUCLEOTIDE SEQUENCE [LARGE SCALE GENOMIC DNA]</scope>
    <source>
        <strain evidence="4 5">DSM 45184</strain>
    </source>
</reference>
<dbReference type="NCBIfam" id="TIGR00377">
    <property type="entry name" value="ant_ant_sig"/>
    <property type="match status" value="1"/>
</dbReference>
<keyword evidence="5" id="KW-1185">Reference proteome</keyword>
<dbReference type="RefSeq" id="WP_158319383.1">
    <property type="nucleotide sequence ID" value="NZ_BONA01000062.1"/>
</dbReference>
<dbReference type="InterPro" id="IPR058548">
    <property type="entry name" value="MlaB-like_STAS"/>
</dbReference>
<dbReference type="AlphaFoldDB" id="A0A316FSW3"/>
<dbReference type="PROSITE" id="PS50801">
    <property type="entry name" value="STAS"/>
    <property type="match status" value="1"/>
</dbReference>
<organism evidence="4 5">
    <name type="scientific">Actinoplanes xinjiangensis</name>
    <dbReference type="NCBI Taxonomy" id="512350"/>
    <lineage>
        <taxon>Bacteria</taxon>
        <taxon>Bacillati</taxon>
        <taxon>Actinomycetota</taxon>
        <taxon>Actinomycetes</taxon>
        <taxon>Micromonosporales</taxon>
        <taxon>Micromonosporaceae</taxon>
        <taxon>Actinoplanes</taxon>
    </lineage>
</organism>
<dbReference type="Proteomes" id="UP000245697">
    <property type="component" value="Unassembled WGS sequence"/>
</dbReference>
<dbReference type="InterPro" id="IPR002645">
    <property type="entry name" value="STAS_dom"/>
</dbReference>
<evidence type="ECO:0000313" key="4">
    <source>
        <dbReference type="EMBL" id="PWK43382.1"/>
    </source>
</evidence>
<protein>
    <recommendedName>
        <fullName evidence="2">Anti-sigma factor antagonist</fullName>
    </recommendedName>
</protein>
<dbReference type="OrthoDB" id="3297821at2"/>
<feature type="domain" description="STAS" evidence="3">
    <location>
        <begin position="21"/>
        <end position="129"/>
    </location>
</feature>
<evidence type="ECO:0000259" key="3">
    <source>
        <dbReference type="PROSITE" id="PS50801"/>
    </source>
</evidence>
<evidence type="ECO:0000256" key="1">
    <source>
        <dbReference type="ARBA" id="ARBA00009013"/>
    </source>
</evidence>
<comment type="similarity">
    <text evidence="1 2">Belongs to the anti-sigma-factor antagonist family.</text>
</comment>
<dbReference type="GO" id="GO:0043856">
    <property type="term" value="F:anti-sigma factor antagonist activity"/>
    <property type="evidence" value="ECO:0007669"/>
    <property type="project" value="InterPro"/>
</dbReference>
<dbReference type="InterPro" id="IPR036513">
    <property type="entry name" value="STAS_dom_sf"/>
</dbReference>
<name>A0A316FSW3_9ACTN</name>
<evidence type="ECO:0000256" key="2">
    <source>
        <dbReference type="RuleBase" id="RU003749"/>
    </source>
</evidence>
<dbReference type="Gene3D" id="3.30.750.24">
    <property type="entry name" value="STAS domain"/>
    <property type="match status" value="1"/>
</dbReference>
<proteinExistence type="inferred from homology"/>
<dbReference type="InterPro" id="IPR003658">
    <property type="entry name" value="Anti-sigma_ant"/>
</dbReference>
<sequence>MTFQHPSAPRLHIGDIRSAADGSIEVELAGELDTRETERLRAGITGVVREHGPAPIRIDASRLTFLDSAGIRGLLACRRIIGEAGSRLSISVAHPNVFQVLQITGLLSVFDVVEQSDVSRGQTARHIVS</sequence>
<dbReference type="CDD" id="cd07043">
    <property type="entry name" value="STAS_anti-anti-sigma_factors"/>
    <property type="match status" value="1"/>
</dbReference>
<gene>
    <name evidence="4" type="ORF">BC793_11364</name>
</gene>
<evidence type="ECO:0000313" key="5">
    <source>
        <dbReference type="Proteomes" id="UP000245697"/>
    </source>
</evidence>